<sequence>MRLPPSWHEFEIREACELYPPALRLVSAKAAIVEAEGAVSETLGLLKSHLCLFLKVCRPSSERWYNGISVVVYPLIRFRYGSSIGRWLVPALSLLFPLSNLWSPVASCPVTNMVHHGPVLAAEGSCIASGSAYSHSVGCQLLGQPLSVRMSGNPKQQERQETRPLPPGNPRESRARLCCYAPPPLSIMAAKSLLAVWPGSYHAVHACRRIAGLAIASRDRVPSP</sequence>
<dbReference type="AlphaFoldDB" id="A0AAN6TKW1"/>
<proteinExistence type="predicted"/>
<evidence type="ECO:0000313" key="2">
    <source>
        <dbReference type="EMBL" id="KAK4116387.1"/>
    </source>
</evidence>
<accession>A0AAN6TKW1</accession>
<evidence type="ECO:0000256" key="1">
    <source>
        <dbReference type="SAM" id="MobiDB-lite"/>
    </source>
</evidence>
<gene>
    <name evidence="2" type="ORF">N656DRAFT_242571</name>
</gene>
<protein>
    <submittedName>
        <fullName evidence="2">Uncharacterized protein</fullName>
    </submittedName>
</protein>
<name>A0AAN6TKW1_9PEZI</name>
<comment type="caution">
    <text evidence="2">The sequence shown here is derived from an EMBL/GenBank/DDBJ whole genome shotgun (WGS) entry which is preliminary data.</text>
</comment>
<reference evidence="2" key="1">
    <citation type="journal article" date="2023" name="Mol. Phylogenet. Evol.">
        <title>Genome-scale phylogeny and comparative genomics of the fungal order Sordariales.</title>
        <authorList>
            <person name="Hensen N."/>
            <person name="Bonometti L."/>
            <person name="Westerberg I."/>
            <person name="Brannstrom I.O."/>
            <person name="Guillou S."/>
            <person name="Cros-Aarteil S."/>
            <person name="Calhoun S."/>
            <person name="Haridas S."/>
            <person name="Kuo A."/>
            <person name="Mondo S."/>
            <person name="Pangilinan J."/>
            <person name="Riley R."/>
            <person name="LaButti K."/>
            <person name="Andreopoulos B."/>
            <person name="Lipzen A."/>
            <person name="Chen C."/>
            <person name="Yan M."/>
            <person name="Daum C."/>
            <person name="Ng V."/>
            <person name="Clum A."/>
            <person name="Steindorff A."/>
            <person name="Ohm R.A."/>
            <person name="Martin F."/>
            <person name="Silar P."/>
            <person name="Natvig D.O."/>
            <person name="Lalanne C."/>
            <person name="Gautier V."/>
            <person name="Ament-Velasquez S.L."/>
            <person name="Kruys A."/>
            <person name="Hutchinson M.I."/>
            <person name="Powell A.J."/>
            <person name="Barry K."/>
            <person name="Miller A.N."/>
            <person name="Grigoriev I.V."/>
            <person name="Debuchy R."/>
            <person name="Gladieux P."/>
            <person name="Hiltunen Thoren M."/>
            <person name="Johannesson H."/>
        </authorList>
    </citation>
    <scope>NUCLEOTIDE SEQUENCE</scope>
    <source>
        <strain evidence="2">CBS 508.74</strain>
    </source>
</reference>
<organism evidence="2 3">
    <name type="scientific">Canariomyces notabilis</name>
    <dbReference type="NCBI Taxonomy" id="2074819"/>
    <lineage>
        <taxon>Eukaryota</taxon>
        <taxon>Fungi</taxon>
        <taxon>Dikarya</taxon>
        <taxon>Ascomycota</taxon>
        <taxon>Pezizomycotina</taxon>
        <taxon>Sordariomycetes</taxon>
        <taxon>Sordariomycetidae</taxon>
        <taxon>Sordariales</taxon>
        <taxon>Chaetomiaceae</taxon>
        <taxon>Canariomyces</taxon>
    </lineage>
</organism>
<keyword evidence="3" id="KW-1185">Reference proteome</keyword>
<evidence type="ECO:0000313" key="3">
    <source>
        <dbReference type="Proteomes" id="UP001302812"/>
    </source>
</evidence>
<dbReference type="GeneID" id="89933112"/>
<feature type="region of interest" description="Disordered" evidence="1">
    <location>
        <begin position="150"/>
        <end position="173"/>
    </location>
</feature>
<dbReference type="RefSeq" id="XP_064673957.1">
    <property type="nucleotide sequence ID" value="XM_064808989.1"/>
</dbReference>
<dbReference type="Proteomes" id="UP001302812">
    <property type="component" value="Unassembled WGS sequence"/>
</dbReference>
<reference evidence="2" key="2">
    <citation type="submission" date="2023-05" db="EMBL/GenBank/DDBJ databases">
        <authorList>
            <consortium name="Lawrence Berkeley National Laboratory"/>
            <person name="Steindorff A."/>
            <person name="Hensen N."/>
            <person name="Bonometti L."/>
            <person name="Westerberg I."/>
            <person name="Brannstrom I.O."/>
            <person name="Guillou S."/>
            <person name="Cros-Aarteil S."/>
            <person name="Calhoun S."/>
            <person name="Haridas S."/>
            <person name="Kuo A."/>
            <person name="Mondo S."/>
            <person name="Pangilinan J."/>
            <person name="Riley R."/>
            <person name="Labutti K."/>
            <person name="Andreopoulos B."/>
            <person name="Lipzen A."/>
            <person name="Chen C."/>
            <person name="Yanf M."/>
            <person name="Daum C."/>
            <person name="Ng V."/>
            <person name="Clum A."/>
            <person name="Ohm R."/>
            <person name="Martin F."/>
            <person name="Silar P."/>
            <person name="Natvig D."/>
            <person name="Lalanne C."/>
            <person name="Gautier V."/>
            <person name="Ament-Velasquez S.L."/>
            <person name="Kruys A."/>
            <person name="Hutchinson M.I."/>
            <person name="Powell A.J."/>
            <person name="Barry K."/>
            <person name="Miller A.N."/>
            <person name="Grigoriev I.V."/>
            <person name="Debuchy R."/>
            <person name="Gladieux P."/>
            <person name="Thoren M.H."/>
            <person name="Johannesson H."/>
        </authorList>
    </citation>
    <scope>NUCLEOTIDE SEQUENCE</scope>
    <source>
        <strain evidence="2">CBS 508.74</strain>
    </source>
</reference>
<dbReference type="EMBL" id="MU853333">
    <property type="protein sequence ID" value="KAK4116387.1"/>
    <property type="molecule type" value="Genomic_DNA"/>
</dbReference>